<comment type="caution">
    <text evidence="2">The sequence shown here is derived from an EMBL/GenBank/DDBJ whole genome shotgun (WGS) entry which is preliminary data.</text>
</comment>
<sequence length="435" mass="47605">MYGAYRNAGAGAAAPRVAVVGSGIAGLAAAHALRGHAHVTLYEAGAHFGGHANTVEVTLDGVTHGVDTGFLVFNDRTYPGLRRLFAQLRVHVSPSDMSFSVRAGALEWSGTNLDTVFCQRRNLLRPAFWRMLRDLLRFNALATRIAERGEDRALVQPLGDFLDAQGFGPELRDHYLLPMTASIWSCPTGTMLNFPAGTLIRFCHNHGLLRVTQRPQWYTVTGGSREYVRRIVAQLPDARLATPVRHVARDAAGAVVVTDTGAERFEAVVMATHPGQALQLLANPTAEESMLLDAIRYQPNRAVLHTDASVLPRETKAWSAWNHEAGPDGTQVCLHYLLNRLQPLPWSRPVIVTLNPLRAIPREHVLGEFDYEHPVFDAGAIAAQRELASIQGLHHTWYCGAWAGYGFHEDGLVSGEAAADSVLAAFEARRLERAA</sequence>
<dbReference type="PANTHER" id="PTHR42923:SF17">
    <property type="entry name" value="AMINE OXIDASE DOMAIN-CONTAINING PROTEIN"/>
    <property type="match status" value="1"/>
</dbReference>
<feature type="domain" description="Amine oxidase" evidence="1">
    <location>
        <begin position="24"/>
        <end position="288"/>
    </location>
</feature>
<dbReference type="InterPro" id="IPR002937">
    <property type="entry name" value="Amino_oxidase"/>
</dbReference>
<dbReference type="Gene3D" id="1.10.405.20">
    <property type="match status" value="1"/>
</dbReference>
<name>A0A923M7G6_9BURK</name>
<dbReference type="EMBL" id="JACORU010000004">
    <property type="protein sequence ID" value="MBC5765243.1"/>
    <property type="molecule type" value="Genomic_DNA"/>
</dbReference>
<proteinExistence type="predicted"/>
<reference evidence="2" key="1">
    <citation type="submission" date="2020-08" db="EMBL/GenBank/DDBJ databases">
        <title>Ramlibacter sp. GTP1 16S ribosomal RNA gene genome sequencing and assembly.</title>
        <authorList>
            <person name="Kang M."/>
        </authorList>
    </citation>
    <scope>NUCLEOTIDE SEQUENCE</scope>
    <source>
        <strain evidence="2">GTP1</strain>
    </source>
</reference>
<evidence type="ECO:0000313" key="2">
    <source>
        <dbReference type="EMBL" id="MBC5765243.1"/>
    </source>
</evidence>
<gene>
    <name evidence="2" type="ORF">H8R02_12320</name>
</gene>
<dbReference type="InterPro" id="IPR050464">
    <property type="entry name" value="Zeta_carotene_desat/Oxidored"/>
</dbReference>
<dbReference type="AlphaFoldDB" id="A0A923M7G6"/>
<dbReference type="Proteomes" id="UP000596827">
    <property type="component" value="Unassembled WGS sequence"/>
</dbReference>
<organism evidence="2 3">
    <name type="scientific">Ramlibacter albus</name>
    <dbReference type="NCBI Taxonomy" id="2079448"/>
    <lineage>
        <taxon>Bacteria</taxon>
        <taxon>Pseudomonadati</taxon>
        <taxon>Pseudomonadota</taxon>
        <taxon>Betaproteobacteria</taxon>
        <taxon>Burkholderiales</taxon>
        <taxon>Comamonadaceae</taxon>
        <taxon>Ramlibacter</taxon>
    </lineage>
</organism>
<keyword evidence="3" id="KW-1185">Reference proteome</keyword>
<dbReference type="Gene3D" id="3.50.50.60">
    <property type="entry name" value="FAD/NAD(P)-binding domain"/>
    <property type="match status" value="1"/>
</dbReference>
<evidence type="ECO:0000259" key="1">
    <source>
        <dbReference type="Pfam" id="PF01593"/>
    </source>
</evidence>
<evidence type="ECO:0000313" key="3">
    <source>
        <dbReference type="Proteomes" id="UP000596827"/>
    </source>
</evidence>
<dbReference type="InterPro" id="IPR036188">
    <property type="entry name" value="FAD/NAD-bd_sf"/>
</dbReference>
<dbReference type="FunFam" id="1.10.405.20:FF:000001">
    <property type="entry name" value="Amine oxidase"/>
    <property type="match status" value="1"/>
</dbReference>
<dbReference type="Gene3D" id="3.30.70.1990">
    <property type="match status" value="1"/>
</dbReference>
<dbReference type="RefSeq" id="WP_187081723.1">
    <property type="nucleotide sequence ID" value="NZ_JACORU010000004.1"/>
</dbReference>
<protein>
    <submittedName>
        <fullName evidence="2">FAD-dependent oxidoreductase</fullName>
    </submittedName>
</protein>
<dbReference type="PANTHER" id="PTHR42923">
    <property type="entry name" value="PROTOPORPHYRINOGEN OXIDASE"/>
    <property type="match status" value="1"/>
</dbReference>
<accession>A0A923M7G6</accession>
<dbReference type="GO" id="GO:0016491">
    <property type="term" value="F:oxidoreductase activity"/>
    <property type="evidence" value="ECO:0007669"/>
    <property type="project" value="InterPro"/>
</dbReference>
<dbReference type="Pfam" id="PF01593">
    <property type="entry name" value="Amino_oxidase"/>
    <property type="match status" value="1"/>
</dbReference>
<dbReference type="SUPFAM" id="SSF51905">
    <property type="entry name" value="FAD/NAD(P)-binding domain"/>
    <property type="match status" value="1"/>
</dbReference>